<sequence>MMDINEQERTFDGFMKAMVRGTAAVVVLMIFLAAFVA</sequence>
<dbReference type="Pfam" id="PF07835">
    <property type="entry name" value="COX4_pro_2"/>
    <property type="match status" value="1"/>
</dbReference>
<keyword evidence="4" id="KW-1185">Reference proteome</keyword>
<dbReference type="EMBL" id="JBHSCR010000035">
    <property type="protein sequence ID" value="MFC4349634.1"/>
    <property type="molecule type" value="Genomic_DNA"/>
</dbReference>
<evidence type="ECO:0000313" key="3">
    <source>
        <dbReference type="EMBL" id="MFC4349634.1"/>
    </source>
</evidence>
<dbReference type="InterPro" id="IPR036596">
    <property type="entry name" value="Cyt-C_aa3_sf"/>
</dbReference>
<dbReference type="Gene3D" id="1.20.5.160">
    <property type="entry name" value="Bacterial aa3 type cytochrome c oxidase subunit IV"/>
    <property type="match status" value="1"/>
</dbReference>
<name>A0ABV8UFC4_9PROT</name>
<comment type="caution">
    <text evidence="3">The sequence shown here is derived from an EMBL/GenBank/DDBJ whole genome shotgun (WGS) entry which is preliminary data.</text>
</comment>
<dbReference type="InterPro" id="IPR012422">
    <property type="entry name" value="Cyt_c_oxidase_su4_bac-aa3"/>
</dbReference>
<keyword evidence="1" id="KW-0812">Transmembrane</keyword>
<feature type="domain" description="Cytochrome c oxidase subunit IV bacterial aa3 type" evidence="2">
    <location>
        <begin position="2"/>
        <end position="35"/>
    </location>
</feature>
<reference evidence="4" key="1">
    <citation type="journal article" date="2019" name="Int. J. Syst. Evol. Microbiol.">
        <title>The Global Catalogue of Microorganisms (GCM) 10K type strain sequencing project: providing services to taxonomists for standard genome sequencing and annotation.</title>
        <authorList>
            <consortium name="The Broad Institute Genomics Platform"/>
            <consortium name="The Broad Institute Genome Sequencing Center for Infectious Disease"/>
            <person name="Wu L."/>
            <person name="Ma J."/>
        </authorList>
    </citation>
    <scope>NUCLEOTIDE SEQUENCE [LARGE SCALE GENOMIC DNA]</scope>
    <source>
        <strain evidence="4">CGMCC 1.15304</strain>
    </source>
</reference>
<dbReference type="Proteomes" id="UP001595776">
    <property type="component" value="Unassembled WGS sequence"/>
</dbReference>
<keyword evidence="1" id="KW-1133">Transmembrane helix</keyword>
<proteinExistence type="predicted"/>
<organism evidence="3 4">
    <name type="scientific">Kordiimonas lipolytica</name>
    <dbReference type="NCBI Taxonomy" id="1662421"/>
    <lineage>
        <taxon>Bacteria</taxon>
        <taxon>Pseudomonadati</taxon>
        <taxon>Pseudomonadota</taxon>
        <taxon>Alphaproteobacteria</taxon>
        <taxon>Kordiimonadales</taxon>
        <taxon>Kordiimonadaceae</taxon>
        <taxon>Kordiimonas</taxon>
    </lineage>
</organism>
<evidence type="ECO:0000259" key="2">
    <source>
        <dbReference type="Pfam" id="PF07835"/>
    </source>
</evidence>
<protein>
    <submittedName>
        <fullName evidence="3">Aa3-type cytochrome c oxidase subunit IV</fullName>
    </submittedName>
</protein>
<accession>A0ABV8UFC4</accession>
<evidence type="ECO:0000313" key="4">
    <source>
        <dbReference type="Proteomes" id="UP001595776"/>
    </source>
</evidence>
<dbReference type="RefSeq" id="WP_082719730.1">
    <property type="nucleotide sequence ID" value="NZ_JBHSCR010000035.1"/>
</dbReference>
<feature type="transmembrane region" description="Helical" evidence="1">
    <location>
        <begin position="17"/>
        <end position="36"/>
    </location>
</feature>
<keyword evidence="1" id="KW-0472">Membrane</keyword>
<dbReference type="SUPFAM" id="SSF81469">
    <property type="entry name" value="Bacterial aa3 type cytochrome c oxidase subunit IV"/>
    <property type="match status" value="1"/>
</dbReference>
<gene>
    <name evidence="3" type="ORF">ACFO5Q_17420</name>
</gene>
<evidence type="ECO:0000256" key="1">
    <source>
        <dbReference type="SAM" id="Phobius"/>
    </source>
</evidence>